<dbReference type="EMBL" id="CM004401">
    <property type="protein sequence ID" value="OAY27890.1"/>
    <property type="molecule type" value="Genomic_DNA"/>
</dbReference>
<proteinExistence type="predicted"/>
<evidence type="ECO:0000313" key="2">
    <source>
        <dbReference type="EMBL" id="OAY27890.1"/>
    </source>
</evidence>
<protein>
    <submittedName>
        <fullName evidence="2">Uncharacterized protein</fullName>
    </submittedName>
</protein>
<accession>A0A2C9UE52</accession>
<keyword evidence="1" id="KW-1133">Transmembrane helix</keyword>
<sequence>MAIVWDDKRQRPTGLNLVAVRLLLCLWISVLKMVATFLSLPLDFQSASTATVGVL</sequence>
<dbReference type="AlphaFoldDB" id="A0A2C9UE52"/>
<gene>
    <name evidence="2" type="ORF">MANES_15G024400</name>
</gene>
<keyword evidence="1" id="KW-0812">Transmembrane</keyword>
<organism evidence="2">
    <name type="scientific">Manihot esculenta</name>
    <name type="common">Cassava</name>
    <name type="synonym">Jatropha manihot</name>
    <dbReference type="NCBI Taxonomy" id="3983"/>
    <lineage>
        <taxon>Eukaryota</taxon>
        <taxon>Viridiplantae</taxon>
        <taxon>Streptophyta</taxon>
        <taxon>Embryophyta</taxon>
        <taxon>Tracheophyta</taxon>
        <taxon>Spermatophyta</taxon>
        <taxon>Magnoliopsida</taxon>
        <taxon>eudicotyledons</taxon>
        <taxon>Gunneridae</taxon>
        <taxon>Pentapetalae</taxon>
        <taxon>rosids</taxon>
        <taxon>fabids</taxon>
        <taxon>Malpighiales</taxon>
        <taxon>Euphorbiaceae</taxon>
        <taxon>Crotonoideae</taxon>
        <taxon>Manihoteae</taxon>
        <taxon>Manihot</taxon>
    </lineage>
</organism>
<reference evidence="2" key="1">
    <citation type="submission" date="2016-02" db="EMBL/GenBank/DDBJ databases">
        <title>WGS assembly of Manihot esculenta.</title>
        <authorList>
            <person name="Bredeson J.V."/>
            <person name="Prochnik S.E."/>
            <person name="Lyons J.B."/>
            <person name="Schmutz J."/>
            <person name="Grimwood J."/>
            <person name="Vrebalov J."/>
            <person name="Bart R.S."/>
            <person name="Amuge T."/>
            <person name="Ferguson M.E."/>
            <person name="Green R."/>
            <person name="Putnam N."/>
            <person name="Stites J."/>
            <person name="Rounsley S."/>
            <person name="Rokhsar D.S."/>
        </authorList>
    </citation>
    <scope>NUCLEOTIDE SEQUENCE [LARGE SCALE GENOMIC DNA]</scope>
    <source>
        <tissue evidence="2">Leaf</tissue>
    </source>
</reference>
<keyword evidence="1" id="KW-0472">Membrane</keyword>
<name>A0A2C9UE52_MANES</name>
<evidence type="ECO:0000256" key="1">
    <source>
        <dbReference type="SAM" id="Phobius"/>
    </source>
</evidence>
<feature type="transmembrane region" description="Helical" evidence="1">
    <location>
        <begin position="18"/>
        <end position="40"/>
    </location>
</feature>